<comment type="caution">
    <text evidence="4">The sequence shown here is derived from an EMBL/GenBank/DDBJ whole genome shotgun (WGS) entry which is preliminary data.</text>
</comment>
<comment type="similarity">
    <text evidence="2">Belongs to the cyclophilin-type PPIase family.</text>
</comment>
<dbReference type="GO" id="GO:0000209">
    <property type="term" value="P:protein polyubiquitination"/>
    <property type="evidence" value="ECO:0007669"/>
    <property type="project" value="TreeGrafter"/>
</dbReference>
<dbReference type="EMBL" id="JARAOO010000014">
    <property type="protein sequence ID" value="KAJ7944525.1"/>
    <property type="molecule type" value="Genomic_DNA"/>
</dbReference>
<evidence type="ECO:0000313" key="5">
    <source>
        <dbReference type="Proteomes" id="UP001163823"/>
    </source>
</evidence>
<keyword evidence="2" id="KW-0697">Rotamase</keyword>
<feature type="domain" description="PPIase cyclophilin-type" evidence="3">
    <location>
        <begin position="2"/>
        <end position="34"/>
    </location>
</feature>
<accession>A0AAD7KRM6</accession>
<dbReference type="Pfam" id="PF00160">
    <property type="entry name" value="Pro_isomerase"/>
    <property type="match status" value="1"/>
</dbReference>
<evidence type="ECO:0000313" key="4">
    <source>
        <dbReference type="EMBL" id="KAJ7944525.1"/>
    </source>
</evidence>
<dbReference type="PANTHER" id="PTHR45625">
    <property type="entry name" value="PEPTIDYL-PROLYL CIS-TRANS ISOMERASE-RELATED"/>
    <property type="match status" value="1"/>
</dbReference>
<organism evidence="4 5">
    <name type="scientific">Quillaja saponaria</name>
    <name type="common">Soap bark tree</name>
    <dbReference type="NCBI Taxonomy" id="32244"/>
    <lineage>
        <taxon>Eukaryota</taxon>
        <taxon>Viridiplantae</taxon>
        <taxon>Streptophyta</taxon>
        <taxon>Embryophyta</taxon>
        <taxon>Tracheophyta</taxon>
        <taxon>Spermatophyta</taxon>
        <taxon>Magnoliopsida</taxon>
        <taxon>eudicotyledons</taxon>
        <taxon>Gunneridae</taxon>
        <taxon>Pentapetalae</taxon>
        <taxon>rosids</taxon>
        <taxon>fabids</taxon>
        <taxon>Fabales</taxon>
        <taxon>Quillajaceae</taxon>
        <taxon>Quillaja</taxon>
    </lineage>
</organism>
<evidence type="ECO:0000259" key="3">
    <source>
        <dbReference type="Pfam" id="PF00160"/>
    </source>
</evidence>
<dbReference type="AlphaFoldDB" id="A0AAD7KRM6"/>
<dbReference type="GO" id="GO:0071013">
    <property type="term" value="C:catalytic step 2 spliceosome"/>
    <property type="evidence" value="ECO:0007669"/>
    <property type="project" value="TreeGrafter"/>
</dbReference>
<comment type="function">
    <text evidence="2">PPIases accelerate the folding of proteins. It catalyzes the cis-trans isomerization of proline imidic peptide bonds in oligopeptides.</text>
</comment>
<dbReference type="GO" id="GO:0061630">
    <property type="term" value="F:ubiquitin protein ligase activity"/>
    <property type="evidence" value="ECO:0007669"/>
    <property type="project" value="TreeGrafter"/>
</dbReference>
<evidence type="ECO:0000256" key="2">
    <source>
        <dbReference type="RuleBase" id="RU363019"/>
    </source>
</evidence>
<protein>
    <recommendedName>
        <fullName evidence="2">Peptidyl-prolyl cis-trans isomerase</fullName>
        <shortName evidence="2">PPIase</shortName>
        <ecNumber evidence="2">5.2.1.8</ecNumber>
    </recommendedName>
</protein>
<reference evidence="4" key="1">
    <citation type="journal article" date="2023" name="Science">
        <title>Elucidation of the pathway for biosynthesis of saponin adjuvants from the soapbark tree.</title>
        <authorList>
            <person name="Reed J."/>
            <person name="Orme A."/>
            <person name="El-Demerdash A."/>
            <person name="Owen C."/>
            <person name="Martin L.B.B."/>
            <person name="Misra R.C."/>
            <person name="Kikuchi S."/>
            <person name="Rejzek M."/>
            <person name="Martin A.C."/>
            <person name="Harkess A."/>
            <person name="Leebens-Mack J."/>
            <person name="Louveau T."/>
            <person name="Stephenson M.J."/>
            <person name="Osbourn A."/>
        </authorList>
    </citation>
    <scope>NUCLEOTIDE SEQUENCE</scope>
    <source>
        <strain evidence="4">S10</strain>
    </source>
</reference>
<dbReference type="PANTHER" id="PTHR45625:SF1">
    <property type="entry name" value="RING-TYPE E3 UBIQUITIN-PROTEIN LIGASE PPIL2"/>
    <property type="match status" value="1"/>
</dbReference>
<dbReference type="KEGG" id="qsa:O6P43_033911"/>
<keyword evidence="1" id="KW-0143">Chaperone</keyword>
<dbReference type="Proteomes" id="UP001163823">
    <property type="component" value="Chromosome 14"/>
</dbReference>
<evidence type="ECO:0000256" key="1">
    <source>
        <dbReference type="ARBA" id="ARBA00023186"/>
    </source>
</evidence>
<proteinExistence type="inferred from homology"/>
<dbReference type="InterPro" id="IPR029000">
    <property type="entry name" value="Cyclophilin-like_dom_sf"/>
</dbReference>
<keyword evidence="2 4" id="KW-0413">Isomerase</keyword>
<dbReference type="SUPFAM" id="SSF50891">
    <property type="entry name" value="Cyclophilin-like"/>
    <property type="match status" value="1"/>
</dbReference>
<dbReference type="InterPro" id="IPR002130">
    <property type="entry name" value="Cyclophilin-type_PPIase_dom"/>
</dbReference>
<keyword evidence="5" id="KW-1185">Reference proteome</keyword>
<dbReference type="EC" id="5.2.1.8" evidence="2"/>
<dbReference type="Gene3D" id="2.40.100.10">
    <property type="entry name" value="Cyclophilin-like"/>
    <property type="match status" value="1"/>
</dbReference>
<dbReference type="PRINTS" id="PR00153">
    <property type="entry name" value="CSAPPISMRASE"/>
</dbReference>
<dbReference type="GO" id="GO:0003755">
    <property type="term" value="F:peptidyl-prolyl cis-trans isomerase activity"/>
    <property type="evidence" value="ECO:0007669"/>
    <property type="project" value="UniProtKB-UniRule"/>
</dbReference>
<comment type="catalytic activity">
    <reaction evidence="2">
        <text>[protein]-peptidylproline (omega=180) = [protein]-peptidylproline (omega=0)</text>
        <dbReference type="Rhea" id="RHEA:16237"/>
        <dbReference type="Rhea" id="RHEA-COMP:10747"/>
        <dbReference type="Rhea" id="RHEA-COMP:10748"/>
        <dbReference type="ChEBI" id="CHEBI:83833"/>
        <dbReference type="ChEBI" id="CHEBI:83834"/>
        <dbReference type="EC" id="5.2.1.8"/>
    </reaction>
</comment>
<sequence>MGVVSMANSGPHANGSQFFILSKSATHLNYKHTVLWQQWKKFYLEEIEILSVTVFISLTLNQMRRKGRMPKWRTGEEC</sequence>
<gene>
    <name evidence="4" type="ORF">O6P43_033911</name>
</gene>
<dbReference type="InterPro" id="IPR044666">
    <property type="entry name" value="Cyclophilin_A-like"/>
</dbReference>
<name>A0AAD7KRM6_QUISA</name>